<evidence type="ECO:0000313" key="4">
    <source>
        <dbReference type="EMBL" id="XAY07765.1"/>
    </source>
</evidence>
<dbReference type="Pfam" id="PF13191">
    <property type="entry name" value="AAA_16"/>
    <property type="match status" value="1"/>
</dbReference>
<dbReference type="Pfam" id="PF00196">
    <property type="entry name" value="GerE"/>
    <property type="match status" value="1"/>
</dbReference>
<dbReference type="EMBL" id="CP114014">
    <property type="protein sequence ID" value="XAY07765.1"/>
    <property type="molecule type" value="Genomic_DNA"/>
</dbReference>
<name>A0AAU7B183_9ACTN</name>
<protein>
    <recommendedName>
        <fullName evidence="3">HTH luxR-type domain-containing protein</fullName>
    </recommendedName>
</protein>
<reference evidence="4" key="1">
    <citation type="submission" date="2022-12" db="EMBL/GenBank/DDBJ databases">
        <title>Paraconexibacter alkalitolerans sp. nov. and Baekduia alba sp. nov., isolated from soil and emended description of the genera Paraconexibacter (Chun et al., 2020) and Baekduia (An et al., 2020).</title>
        <authorList>
            <person name="Vieira S."/>
            <person name="Huber K.J."/>
            <person name="Geppert A."/>
            <person name="Wolf J."/>
            <person name="Neumann-Schaal M."/>
            <person name="Muesken M."/>
            <person name="Overmann J."/>
        </authorList>
    </citation>
    <scope>NUCLEOTIDE SEQUENCE</scope>
    <source>
        <strain evidence="4">AEG42_29</strain>
    </source>
</reference>
<dbReference type="Gene3D" id="1.10.10.10">
    <property type="entry name" value="Winged helix-like DNA-binding domain superfamily/Winged helix DNA-binding domain"/>
    <property type="match status" value="1"/>
</dbReference>
<evidence type="ECO:0000256" key="2">
    <source>
        <dbReference type="ARBA" id="ARBA00022840"/>
    </source>
</evidence>
<dbReference type="PROSITE" id="PS50043">
    <property type="entry name" value="HTH_LUXR_2"/>
    <property type="match status" value="1"/>
</dbReference>
<dbReference type="SUPFAM" id="SSF46894">
    <property type="entry name" value="C-terminal effector domain of the bipartite response regulators"/>
    <property type="match status" value="1"/>
</dbReference>
<dbReference type="InterPro" id="IPR027417">
    <property type="entry name" value="P-loop_NTPase"/>
</dbReference>
<dbReference type="GO" id="GO:0005737">
    <property type="term" value="C:cytoplasm"/>
    <property type="evidence" value="ECO:0007669"/>
    <property type="project" value="TreeGrafter"/>
</dbReference>
<dbReference type="GO" id="GO:0005524">
    <property type="term" value="F:ATP binding"/>
    <property type="evidence" value="ECO:0007669"/>
    <property type="project" value="UniProtKB-KW"/>
</dbReference>
<accession>A0AAU7B183</accession>
<dbReference type="SUPFAM" id="SSF52540">
    <property type="entry name" value="P-loop containing nucleoside triphosphate hydrolases"/>
    <property type="match status" value="1"/>
</dbReference>
<dbReference type="SMART" id="SM00421">
    <property type="entry name" value="HTH_LUXR"/>
    <property type="match status" value="1"/>
</dbReference>
<dbReference type="InterPro" id="IPR016032">
    <property type="entry name" value="Sig_transdc_resp-reg_C-effctor"/>
</dbReference>
<dbReference type="CDD" id="cd06170">
    <property type="entry name" value="LuxR_C_like"/>
    <property type="match status" value="1"/>
</dbReference>
<evidence type="ECO:0000256" key="1">
    <source>
        <dbReference type="ARBA" id="ARBA00022741"/>
    </source>
</evidence>
<dbReference type="InterPro" id="IPR041664">
    <property type="entry name" value="AAA_16"/>
</dbReference>
<dbReference type="GO" id="GO:0006355">
    <property type="term" value="P:regulation of DNA-templated transcription"/>
    <property type="evidence" value="ECO:0007669"/>
    <property type="project" value="InterPro"/>
</dbReference>
<dbReference type="RefSeq" id="WP_354698956.1">
    <property type="nucleotide sequence ID" value="NZ_CP114014.1"/>
</dbReference>
<organism evidence="4">
    <name type="scientific">Paraconexibacter sp. AEG42_29</name>
    <dbReference type="NCBI Taxonomy" id="2997339"/>
    <lineage>
        <taxon>Bacteria</taxon>
        <taxon>Bacillati</taxon>
        <taxon>Actinomycetota</taxon>
        <taxon>Thermoleophilia</taxon>
        <taxon>Solirubrobacterales</taxon>
        <taxon>Paraconexibacteraceae</taxon>
        <taxon>Paraconexibacter</taxon>
    </lineage>
</organism>
<dbReference type="PANTHER" id="PTHR16305">
    <property type="entry name" value="TESTICULAR SOLUBLE ADENYLYL CYCLASE"/>
    <property type="match status" value="1"/>
</dbReference>
<keyword evidence="2" id="KW-0067">ATP-binding</keyword>
<dbReference type="PANTHER" id="PTHR16305:SF35">
    <property type="entry name" value="TRANSCRIPTIONAL ACTIVATOR DOMAIN"/>
    <property type="match status" value="1"/>
</dbReference>
<gene>
    <name evidence="4" type="ORF">DSM112329_04655</name>
</gene>
<keyword evidence="1" id="KW-0547">Nucleotide-binding</keyword>
<evidence type="ECO:0000259" key="3">
    <source>
        <dbReference type="PROSITE" id="PS50043"/>
    </source>
</evidence>
<dbReference type="InterPro" id="IPR000792">
    <property type="entry name" value="Tscrpt_reg_LuxR_C"/>
</dbReference>
<dbReference type="GO" id="GO:0004016">
    <property type="term" value="F:adenylate cyclase activity"/>
    <property type="evidence" value="ECO:0007669"/>
    <property type="project" value="TreeGrafter"/>
</dbReference>
<dbReference type="InterPro" id="IPR036388">
    <property type="entry name" value="WH-like_DNA-bd_sf"/>
</dbReference>
<dbReference type="AlphaFoldDB" id="A0AAU7B183"/>
<dbReference type="GO" id="GO:0003677">
    <property type="term" value="F:DNA binding"/>
    <property type="evidence" value="ECO:0007669"/>
    <property type="project" value="InterPro"/>
</dbReference>
<proteinExistence type="predicted"/>
<sequence>MPIFLERDSELALLDHLLELAVQGTGALALIEGPAGIGKSRLIEATARRAAGSGLRVLRARGAELERELGFGVARQLLRPALLDTDHTRGTPGHGPGAGVRAVLDPVPGAASDQAAAVDALYWAVHDLARDAPGTLLVVDDAQWVDAPTLRLLVRLAVGLDDLGAALVVAVRSGEPDPDGLITRLGAHPGARLVSPATLTDDAVATLVRSALGDRTAPELCRACAVATGGNPFLVSELTASLKAEGVPPTADAVAALAGMVPAAVVRSVRVRLARLPAAARALAETATVLGPDAPLRHAATVAGIDAAAAGVAADALVGAGILRSADPVLFHHPLIADAIAAALSEMARGRSHRRAAEALAAEGARPERIAAHLRRTPPGADPWVVDTLRGAAADALSRGEARSAAGLLARALDEPPLPELRPGLLRDLARAEAAAGSPAALERLALAHGDDEDVHEHARTLQAMSRLLFSRGEVAAAVDAAERGRSALAPDDQLAGRILASQIASMFFLPGAWEQTHRLAAELESGLDAGLWRPEPLLLAQLSTLRGVWLAEGPARVRPLAERMLSAVPDVREVWQGDPSLAAALVFVGEHVLADRVLVRMAQHAHRTGSPIYANMTAQWRGTLRLQQGWVADAAQDAQRVIDAAPLGWTSETGWSATVLALARLELEDLAGAHEAVAIGMRGDHGLLPHGFVLHAAGAVALAAGDAATAVRHFTGAGTHLRGRFALENPAVVPWQAGVAAALRALGDPAAATAAGEHLAAARATAVPYAVGLALRVAADCADDPDERLATLQEAIDLLGPSGAQLEHARALCDVGTTLRHAREVGAAREALTSALGLAERLGATATARRSRRELQLTGLRAARRGAGEQATALTPAERRVAELAALDHSNAQIARMLFVTQRTVESHLTQTYRKLGIRSRVGLARALTDT</sequence>
<feature type="domain" description="HTH luxR-type" evidence="3">
    <location>
        <begin position="868"/>
        <end position="932"/>
    </location>
</feature>
<dbReference type="KEGG" id="parq:DSM112329_04655"/>